<keyword evidence="2" id="KW-1185">Reference proteome</keyword>
<dbReference type="AlphaFoldDB" id="A0A151JW20"/>
<proteinExistence type="predicted"/>
<dbReference type="EMBL" id="KQ981668">
    <property type="protein sequence ID" value="KYN38450.1"/>
    <property type="molecule type" value="Genomic_DNA"/>
</dbReference>
<dbReference type="Proteomes" id="UP000078541">
    <property type="component" value="Unassembled WGS sequence"/>
</dbReference>
<reference evidence="1 2" key="1">
    <citation type="submission" date="2016-03" db="EMBL/GenBank/DDBJ databases">
        <title>Trachymyrmex septentrionalis WGS genome.</title>
        <authorList>
            <person name="Nygaard S."/>
            <person name="Hu H."/>
            <person name="Boomsma J."/>
            <person name="Zhang G."/>
        </authorList>
    </citation>
    <scope>NUCLEOTIDE SEQUENCE [LARGE SCALE GENOMIC DNA]</scope>
    <source>
        <strain evidence="1">Tsep2-gDNA-1</strain>
        <tissue evidence="1">Whole body</tissue>
    </source>
</reference>
<evidence type="ECO:0000313" key="2">
    <source>
        <dbReference type="Proteomes" id="UP000078541"/>
    </source>
</evidence>
<organism evidence="1 2">
    <name type="scientific">Trachymyrmex septentrionalis</name>
    <dbReference type="NCBI Taxonomy" id="34720"/>
    <lineage>
        <taxon>Eukaryota</taxon>
        <taxon>Metazoa</taxon>
        <taxon>Ecdysozoa</taxon>
        <taxon>Arthropoda</taxon>
        <taxon>Hexapoda</taxon>
        <taxon>Insecta</taxon>
        <taxon>Pterygota</taxon>
        <taxon>Neoptera</taxon>
        <taxon>Endopterygota</taxon>
        <taxon>Hymenoptera</taxon>
        <taxon>Apocrita</taxon>
        <taxon>Aculeata</taxon>
        <taxon>Formicoidea</taxon>
        <taxon>Formicidae</taxon>
        <taxon>Myrmicinae</taxon>
        <taxon>Trachymyrmex</taxon>
    </lineage>
</organism>
<accession>A0A151JW20</accession>
<evidence type="ECO:0000313" key="1">
    <source>
        <dbReference type="EMBL" id="KYN38450.1"/>
    </source>
</evidence>
<name>A0A151JW20_9HYME</name>
<sequence>MYYEGSRHYNSILNLKAAAGSRGGYCVACNVGFRNDRGHRCTKKCPFSDALTERIFPDTPPQSSELSHPPPRSYFRILESDTFESLISQFPQVTTASIPQGAYTIGPHYFDPQEIRNAISGQAPTSSIPVFHPNSTHAILVPVKFFNIFFPPPSVSIHEID</sequence>
<gene>
    <name evidence="1" type="ORF">ALC56_07177</name>
</gene>
<protein>
    <submittedName>
        <fullName evidence="1">Uncharacterized protein</fullName>
    </submittedName>
</protein>